<feature type="compositionally biased region" description="Polar residues" evidence="8">
    <location>
        <begin position="700"/>
        <end position="726"/>
    </location>
</feature>
<sequence>MARLSRSSGVSPSSTPSSALDSEITSISTEHHLLTPATSQSESSSMNGAAALGLENAGLEGTVAAARRSRRVTRSSLVMAAGGAVREERGLIMSDDDERVTRHPLRSNPPEHLGVAGGLGVDREGQAENVAKEEEHLDNYELGKKTLEIKKKDGSEDRARRRSSRLVMLEKTSEMVGRASTVLGKRSREAMLKGKERLKAINRRASLRPRNVVCETSTPSITPTSTADGPVLKKRRVSAGDAVASKKSSDSTTVGDSDTQPPKPKAVPYKRKKWLSHGLYAGQDRYFDPRLTEEKNRVKFAKKNAEERTKVFPLPMFAGERLIEDGRDFKLPFDIFSPLPPGQPKPDEWRKTNKNVFVGDAACIWKAIKLGECSTCMCTPESGCDENCQNRYMFYECDDNNCKLGAELCGNRNFEGLRQRSKLGGKYNIGVEVIKTADRGYGVRSNRAFAPNQIIVEYTGEIVTQEECERRMRTVYKNNECYYLMYFDQNMIIDATRGSIARFVNHSCEPNCKMEKWTVAGKPRMALFAGENGIMTGEELTYDYNFDPYSQKNVQECRCGAPTCRGVLGPKPKDSKKQENSNLSKDPKKIPASKTVAGKKRKQEKVLDESSTSRLNKRRKALKPVSKALKAGIKKAAAGARSATNSTKKAKTKAKPKTKTTTTTTAKAKSAPTKKTKVRPRPKAAAKARTATANQKTQKSAVQTPSQTQSQGNTKLNRPTKKLNSISAARTASRTPAAMRRFLETGKKTVEHEENTKEISEIAFGSSRMANRKFTINTPSQQSKIKKTVKNIVGAMRRGRKSAEIK</sequence>
<feature type="domain" description="AWS" evidence="11">
    <location>
        <begin position="371"/>
        <end position="418"/>
    </location>
</feature>
<organism evidence="12 13">
    <name type="scientific">Blastomyces silverae</name>
    <dbReference type="NCBI Taxonomy" id="2060906"/>
    <lineage>
        <taxon>Eukaryota</taxon>
        <taxon>Fungi</taxon>
        <taxon>Dikarya</taxon>
        <taxon>Ascomycota</taxon>
        <taxon>Pezizomycotina</taxon>
        <taxon>Eurotiomycetes</taxon>
        <taxon>Eurotiomycetidae</taxon>
        <taxon>Onygenales</taxon>
        <taxon>Ajellomycetaceae</taxon>
        <taxon>Blastomyces</taxon>
    </lineage>
</organism>
<dbReference type="SMART" id="SM00317">
    <property type="entry name" value="SET"/>
    <property type="match status" value="1"/>
</dbReference>
<evidence type="ECO:0000259" key="11">
    <source>
        <dbReference type="PROSITE" id="PS51215"/>
    </source>
</evidence>
<comment type="subcellular location">
    <subcellularLocation>
        <location evidence="2">Chromosome</location>
    </subcellularLocation>
    <subcellularLocation>
        <location evidence="1">Nucleus</location>
    </subcellularLocation>
</comment>
<dbReference type="PANTHER" id="PTHR22884">
    <property type="entry name" value="SET DOMAIN PROTEINS"/>
    <property type="match status" value="1"/>
</dbReference>
<dbReference type="PROSITE" id="PS50280">
    <property type="entry name" value="SET"/>
    <property type="match status" value="1"/>
</dbReference>
<dbReference type="InterPro" id="IPR001214">
    <property type="entry name" value="SET_dom"/>
</dbReference>
<dbReference type="Pfam" id="PF00856">
    <property type="entry name" value="SET"/>
    <property type="match status" value="1"/>
</dbReference>
<feature type="region of interest" description="Disordered" evidence="8">
    <location>
        <begin position="56"/>
        <end position="75"/>
    </location>
</feature>
<dbReference type="GO" id="GO:0042054">
    <property type="term" value="F:histone methyltransferase activity"/>
    <property type="evidence" value="ECO:0007669"/>
    <property type="project" value="InterPro"/>
</dbReference>
<feature type="region of interest" description="Disordered" evidence="8">
    <location>
        <begin position="1"/>
        <end position="49"/>
    </location>
</feature>
<dbReference type="Proteomes" id="UP000053573">
    <property type="component" value="Unassembled WGS sequence"/>
</dbReference>
<dbReference type="PROSITE" id="PS50868">
    <property type="entry name" value="POST_SET"/>
    <property type="match status" value="1"/>
</dbReference>
<feature type="compositionally biased region" description="Low complexity" evidence="8">
    <location>
        <begin position="659"/>
        <end position="671"/>
    </location>
</feature>
<feature type="compositionally biased region" description="Low complexity" evidence="8">
    <location>
        <begin position="627"/>
        <end position="647"/>
    </location>
</feature>
<evidence type="ECO:0000256" key="8">
    <source>
        <dbReference type="SAM" id="MobiDB-lite"/>
    </source>
</evidence>
<feature type="compositionally biased region" description="Low complexity" evidence="8">
    <location>
        <begin position="687"/>
        <end position="699"/>
    </location>
</feature>
<feature type="domain" description="SET" evidence="9">
    <location>
        <begin position="429"/>
        <end position="545"/>
    </location>
</feature>
<reference evidence="13" key="1">
    <citation type="journal article" date="2015" name="PLoS Genet.">
        <title>The dynamic genome and transcriptome of the human fungal pathogen Blastomyces and close relative Emmonsia.</title>
        <authorList>
            <person name="Munoz J.F."/>
            <person name="Gauthier G.M."/>
            <person name="Desjardins C.A."/>
            <person name="Gallo J.E."/>
            <person name="Holder J."/>
            <person name="Sullivan T.D."/>
            <person name="Marty A.J."/>
            <person name="Carmen J.C."/>
            <person name="Chen Z."/>
            <person name="Ding L."/>
            <person name="Gujja S."/>
            <person name="Magrini V."/>
            <person name="Misas E."/>
            <person name="Mitreva M."/>
            <person name="Priest M."/>
            <person name="Saif S."/>
            <person name="Whiston E.A."/>
            <person name="Young S."/>
            <person name="Zeng Q."/>
            <person name="Goldman W.E."/>
            <person name="Mardis E.R."/>
            <person name="Taylor J.W."/>
            <person name="McEwen J.G."/>
            <person name="Clay O.K."/>
            <person name="Klein B.S."/>
            <person name="Cuomo C.A."/>
        </authorList>
    </citation>
    <scope>NUCLEOTIDE SEQUENCE [LARGE SCALE GENOMIC DNA]</scope>
    <source>
        <strain evidence="13">UAMH 139</strain>
    </source>
</reference>
<feature type="compositionally biased region" description="Basic and acidic residues" evidence="8">
    <location>
        <begin position="571"/>
        <end position="589"/>
    </location>
</feature>
<dbReference type="InterPro" id="IPR050777">
    <property type="entry name" value="SET2_Histone-Lys_MeTrsfase"/>
</dbReference>
<dbReference type="FunFam" id="2.170.270.10:FF:000037">
    <property type="entry name" value="Histone-lysine N-methyltransferase"/>
    <property type="match status" value="1"/>
</dbReference>
<dbReference type="InterPro" id="IPR006560">
    <property type="entry name" value="AWS_dom"/>
</dbReference>
<dbReference type="GO" id="GO:0032259">
    <property type="term" value="P:methylation"/>
    <property type="evidence" value="ECO:0007669"/>
    <property type="project" value="UniProtKB-KW"/>
</dbReference>
<keyword evidence="4 12" id="KW-0489">Methyltransferase</keyword>
<feature type="compositionally biased region" description="Basic residues" evidence="8">
    <location>
        <begin position="648"/>
        <end position="658"/>
    </location>
</feature>
<evidence type="ECO:0000256" key="3">
    <source>
        <dbReference type="ARBA" id="ARBA00022454"/>
    </source>
</evidence>
<feature type="region of interest" description="Disordered" evidence="8">
    <location>
        <begin position="89"/>
        <end position="120"/>
    </location>
</feature>
<keyword evidence="5 12" id="KW-0808">Transferase</keyword>
<feature type="domain" description="Post-SET" evidence="10">
    <location>
        <begin position="553"/>
        <end position="569"/>
    </location>
</feature>
<evidence type="ECO:0000256" key="6">
    <source>
        <dbReference type="ARBA" id="ARBA00022691"/>
    </source>
</evidence>
<keyword evidence="6" id="KW-0949">S-adenosyl-L-methionine</keyword>
<keyword evidence="3" id="KW-0158">Chromosome</keyword>
<name>A0A0H1B914_9EURO</name>
<protein>
    <submittedName>
        <fullName evidence="12">Histone-lysine N-methyltransferase ASH1L</fullName>
    </submittedName>
</protein>
<evidence type="ECO:0000256" key="1">
    <source>
        <dbReference type="ARBA" id="ARBA00004123"/>
    </source>
</evidence>
<dbReference type="PROSITE" id="PS51215">
    <property type="entry name" value="AWS"/>
    <property type="match status" value="1"/>
</dbReference>
<feature type="compositionally biased region" description="Low complexity" evidence="8">
    <location>
        <begin position="250"/>
        <end position="259"/>
    </location>
</feature>
<feature type="compositionally biased region" description="Low complexity" evidence="8">
    <location>
        <begin position="216"/>
        <end position="226"/>
    </location>
</feature>
<evidence type="ECO:0000313" key="13">
    <source>
        <dbReference type="Proteomes" id="UP000053573"/>
    </source>
</evidence>
<evidence type="ECO:0000256" key="5">
    <source>
        <dbReference type="ARBA" id="ARBA00022679"/>
    </source>
</evidence>
<dbReference type="GO" id="GO:0005694">
    <property type="term" value="C:chromosome"/>
    <property type="evidence" value="ECO:0007669"/>
    <property type="project" value="UniProtKB-SubCell"/>
</dbReference>
<feature type="compositionally biased region" description="Polar residues" evidence="8">
    <location>
        <begin position="36"/>
        <end position="46"/>
    </location>
</feature>
<comment type="caution">
    <text evidence="12">The sequence shown here is derived from an EMBL/GenBank/DDBJ whole genome shotgun (WGS) entry which is preliminary data.</text>
</comment>
<dbReference type="GO" id="GO:0005634">
    <property type="term" value="C:nucleus"/>
    <property type="evidence" value="ECO:0007669"/>
    <property type="project" value="UniProtKB-SubCell"/>
</dbReference>
<dbReference type="EMBL" id="LDEV01002736">
    <property type="protein sequence ID" value="KLJ07855.1"/>
    <property type="molecule type" value="Genomic_DNA"/>
</dbReference>
<dbReference type="Pfam" id="PF17907">
    <property type="entry name" value="AWS"/>
    <property type="match status" value="1"/>
</dbReference>
<feature type="region of interest" description="Disordered" evidence="8">
    <location>
        <begin position="568"/>
        <end position="735"/>
    </location>
</feature>
<feature type="region of interest" description="Disordered" evidence="8">
    <location>
        <begin position="213"/>
        <end position="269"/>
    </location>
</feature>
<feature type="compositionally biased region" description="Low complexity" evidence="8">
    <location>
        <begin position="1"/>
        <end position="22"/>
    </location>
</feature>
<feature type="compositionally biased region" description="Basic residues" evidence="8">
    <location>
        <begin position="672"/>
        <end position="686"/>
    </location>
</feature>
<keyword evidence="7" id="KW-0539">Nucleus</keyword>
<dbReference type="OrthoDB" id="422362at2759"/>
<evidence type="ECO:0000256" key="7">
    <source>
        <dbReference type="ARBA" id="ARBA00023242"/>
    </source>
</evidence>
<gene>
    <name evidence="12" type="ORF">EMPG_16686</name>
</gene>
<dbReference type="AlphaFoldDB" id="A0A0H1B914"/>
<dbReference type="InterPro" id="IPR046341">
    <property type="entry name" value="SET_dom_sf"/>
</dbReference>
<keyword evidence="13" id="KW-1185">Reference proteome</keyword>
<dbReference type="SUPFAM" id="SSF82199">
    <property type="entry name" value="SET domain"/>
    <property type="match status" value="1"/>
</dbReference>
<evidence type="ECO:0000256" key="4">
    <source>
        <dbReference type="ARBA" id="ARBA00022603"/>
    </source>
</evidence>
<evidence type="ECO:0000259" key="10">
    <source>
        <dbReference type="PROSITE" id="PS50868"/>
    </source>
</evidence>
<evidence type="ECO:0000256" key="2">
    <source>
        <dbReference type="ARBA" id="ARBA00004286"/>
    </source>
</evidence>
<dbReference type="InterPro" id="IPR003616">
    <property type="entry name" value="Post-SET_dom"/>
</dbReference>
<feature type="compositionally biased region" description="Low complexity" evidence="8">
    <location>
        <begin position="56"/>
        <end position="66"/>
    </location>
</feature>
<dbReference type="Gene3D" id="2.170.270.10">
    <property type="entry name" value="SET domain"/>
    <property type="match status" value="1"/>
</dbReference>
<accession>A0A0H1B914</accession>
<evidence type="ECO:0000313" key="12">
    <source>
        <dbReference type="EMBL" id="KLJ07855.1"/>
    </source>
</evidence>
<evidence type="ECO:0000259" key="9">
    <source>
        <dbReference type="PROSITE" id="PS50280"/>
    </source>
</evidence>
<dbReference type="STRING" id="2060906.A0A0H1B914"/>
<proteinExistence type="predicted"/>
<dbReference type="SMART" id="SM00508">
    <property type="entry name" value="PostSET"/>
    <property type="match status" value="1"/>
</dbReference>